<accession>A0ABX9ZP28</accession>
<organism evidence="2 3">
    <name type="scientific">Pandoraea apista</name>
    <dbReference type="NCBI Taxonomy" id="93218"/>
    <lineage>
        <taxon>Bacteria</taxon>
        <taxon>Pseudomonadati</taxon>
        <taxon>Pseudomonadota</taxon>
        <taxon>Betaproteobacteria</taxon>
        <taxon>Burkholderiales</taxon>
        <taxon>Burkholderiaceae</taxon>
        <taxon>Pandoraea</taxon>
    </lineage>
</organism>
<gene>
    <name evidence="2" type="ORF">EJE83_14145</name>
</gene>
<feature type="compositionally biased region" description="Basic and acidic residues" evidence="1">
    <location>
        <begin position="98"/>
        <end position="113"/>
    </location>
</feature>
<keyword evidence="3" id="KW-1185">Reference proteome</keyword>
<evidence type="ECO:0000313" key="2">
    <source>
        <dbReference type="EMBL" id="RSK79883.1"/>
    </source>
</evidence>
<dbReference type="EMBL" id="RWHX01000024">
    <property type="protein sequence ID" value="RSK79883.1"/>
    <property type="molecule type" value="Genomic_DNA"/>
</dbReference>
<dbReference type="RefSeq" id="WP_124988709.1">
    <property type="nucleotide sequence ID" value="NZ_RQXY01000069.1"/>
</dbReference>
<dbReference type="Proteomes" id="UP000270216">
    <property type="component" value="Unassembled WGS sequence"/>
</dbReference>
<feature type="region of interest" description="Disordered" evidence="1">
    <location>
        <begin position="83"/>
        <end position="113"/>
    </location>
</feature>
<sequence>MTEFIEQFRDGGEEASGHWGFSLVNEIDDRVGNTGGSVAEEVTDGHGALHAGLDAGVVRQQAVDQVEEVAHDVVLRFLGRLRGGSAEDRGDDADQAEECGKAVSDDGGHIVSP</sequence>
<evidence type="ECO:0000313" key="3">
    <source>
        <dbReference type="Proteomes" id="UP000270216"/>
    </source>
</evidence>
<reference evidence="2 3" key="1">
    <citation type="submission" date="2018-12" db="EMBL/GenBank/DDBJ databases">
        <title>Whole genome sequence of a Pandoraea apista isolate from a patient with cystic fibrosis.</title>
        <authorList>
            <person name="Kenna D.T."/>
            <person name="Turton J.F."/>
        </authorList>
    </citation>
    <scope>NUCLEOTIDE SEQUENCE [LARGE SCALE GENOMIC DNA]</scope>
    <source>
        <strain evidence="2 3">Pa13324</strain>
    </source>
</reference>
<comment type="caution">
    <text evidence="2">The sequence shown here is derived from an EMBL/GenBank/DDBJ whole genome shotgun (WGS) entry which is preliminary data.</text>
</comment>
<proteinExistence type="predicted"/>
<evidence type="ECO:0000256" key="1">
    <source>
        <dbReference type="SAM" id="MobiDB-lite"/>
    </source>
</evidence>
<name>A0ABX9ZP28_9BURK</name>
<protein>
    <submittedName>
        <fullName evidence="2">Uncharacterized protein</fullName>
    </submittedName>
</protein>